<name>Q022A2_SOLUE</name>
<feature type="chain" id="PRO_5004163751" evidence="1">
    <location>
        <begin position="24"/>
        <end position="176"/>
    </location>
</feature>
<protein>
    <submittedName>
        <fullName evidence="2">Uncharacterized protein</fullName>
    </submittedName>
</protein>
<sequence length="176" mass="19152" precursor="true">MRKRLDAALLLAACGLVSTAGFACGDKLVLTIGSLRFRQINEAQRPASILAYAPRNSRVADVVRELERQSAGKRGGLTFYSFDDPARLDEVLRAQKYDLLLVDAGEADNLERHAQSMASKPVVVPVVSPSSKSAAAEAEKKFHCVLTAPNSPGHYLLAIDRAMEFKLKASSRKRTP</sequence>
<gene>
    <name evidence="2" type="ordered locus">Acid_3224</name>
</gene>
<dbReference type="InParanoid" id="Q022A2"/>
<organism evidence="2">
    <name type="scientific">Solibacter usitatus (strain Ellin6076)</name>
    <dbReference type="NCBI Taxonomy" id="234267"/>
    <lineage>
        <taxon>Bacteria</taxon>
        <taxon>Pseudomonadati</taxon>
        <taxon>Acidobacteriota</taxon>
        <taxon>Terriglobia</taxon>
        <taxon>Bryobacterales</taxon>
        <taxon>Solibacteraceae</taxon>
        <taxon>Candidatus Solibacter</taxon>
    </lineage>
</organism>
<evidence type="ECO:0000313" key="2">
    <source>
        <dbReference type="EMBL" id="ABJ84201.1"/>
    </source>
</evidence>
<dbReference type="PROSITE" id="PS51257">
    <property type="entry name" value="PROKAR_LIPOPROTEIN"/>
    <property type="match status" value="1"/>
</dbReference>
<proteinExistence type="predicted"/>
<dbReference type="KEGG" id="sus:Acid_3224"/>
<accession>Q022A2</accession>
<dbReference type="AlphaFoldDB" id="Q022A2"/>
<keyword evidence="1" id="KW-0732">Signal</keyword>
<evidence type="ECO:0000256" key="1">
    <source>
        <dbReference type="SAM" id="SignalP"/>
    </source>
</evidence>
<dbReference type="STRING" id="234267.Acid_3224"/>
<feature type="signal peptide" evidence="1">
    <location>
        <begin position="1"/>
        <end position="23"/>
    </location>
</feature>
<reference evidence="2" key="1">
    <citation type="submission" date="2006-10" db="EMBL/GenBank/DDBJ databases">
        <title>Complete sequence of Solibacter usitatus Ellin6076.</title>
        <authorList>
            <consortium name="US DOE Joint Genome Institute"/>
            <person name="Copeland A."/>
            <person name="Lucas S."/>
            <person name="Lapidus A."/>
            <person name="Barry K."/>
            <person name="Detter J.C."/>
            <person name="Glavina del Rio T."/>
            <person name="Hammon N."/>
            <person name="Israni S."/>
            <person name="Dalin E."/>
            <person name="Tice H."/>
            <person name="Pitluck S."/>
            <person name="Thompson L.S."/>
            <person name="Brettin T."/>
            <person name="Bruce D."/>
            <person name="Han C."/>
            <person name="Tapia R."/>
            <person name="Gilna P."/>
            <person name="Schmutz J."/>
            <person name="Larimer F."/>
            <person name="Land M."/>
            <person name="Hauser L."/>
            <person name="Kyrpides N."/>
            <person name="Mikhailova N."/>
            <person name="Janssen P.H."/>
            <person name="Kuske C.R."/>
            <person name="Richardson P."/>
        </authorList>
    </citation>
    <scope>NUCLEOTIDE SEQUENCE</scope>
    <source>
        <strain evidence="2">Ellin6076</strain>
    </source>
</reference>
<dbReference type="EMBL" id="CP000473">
    <property type="protein sequence ID" value="ABJ84201.1"/>
    <property type="molecule type" value="Genomic_DNA"/>
</dbReference>
<dbReference type="HOGENOM" id="CLU_1524168_0_0_0"/>